<name>A0AAE3EFP1_9SPIR</name>
<dbReference type="InterPro" id="IPR025997">
    <property type="entry name" value="SBP_2_dom"/>
</dbReference>
<keyword evidence="3 4" id="KW-0732">Signal</keyword>
<dbReference type="InterPro" id="IPR028082">
    <property type="entry name" value="Peripla_BP_I"/>
</dbReference>
<dbReference type="PROSITE" id="PS51257">
    <property type="entry name" value="PROKAR_LIPOPROTEIN"/>
    <property type="match status" value="1"/>
</dbReference>
<keyword evidence="7" id="KW-1185">Reference proteome</keyword>
<organism evidence="6 7">
    <name type="scientific">Teretinema zuelzerae</name>
    <dbReference type="NCBI Taxonomy" id="156"/>
    <lineage>
        <taxon>Bacteria</taxon>
        <taxon>Pseudomonadati</taxon>
        <taxon>Spirochaetota</taxon>
        <taxon>Spirochaetia</taxon>
        <taxon>Spirochaetales</taxon>
        <taxon>Treponemataceae</taxon>
        <taxon>Teretinema</taxon>
    </lineage>
</organism>
<evidence type="ECO:0000259" key="5">
    <source>
        <dbReference type="Pfam" id="PF13407"/>
    </source>
</evidence>
<proteinExistence type="inferred from homology"/>
<gene>
    <name evidence="6" type="ORF">K7J14_04665</name>
</gene>
<dbReference type="Gene3D" id="3.40.50.2300">
    <property type="match status" value="2"/>
</dbReference>
<dbReference type="GO" id="GO:0030288">
    <property type="term" value="C:outer membrane-bounded periplasmic space"/>
    <property type="evidence" value="ECO:0007669"/>
    <property type="project" value="TreeGrafter"/>
</dbReference>
<dbReference type="SUPFAM" id="SSF53822">
    <property type="entry name" value="Periplasmic binding protein-like I"/>
    <property type="match status" value="1"/>
</dbReference>
<evidence type="ECO:0000313" key="6">
    <source>
        <dbReference type="EMBL" id="MCD1653990.1"/>
    </source>
</evidence>
<comment type="subcellular location">
    <subcellularLocation>
        <location evidence="1">Cell envelope</location>
    </subcellularLocation>
</comment>
<dbReference type="PANTHER" id="PTHR30036">
    <property type="entry name" value="D-XYLOSE-BINDING PERIPLASMIC PROTEIN"/>
    <property type="match status" value="1"/>
</dbReference>
<feature type="chain" id="PRO_5042293135" evidence="4">
    <location>
        <begin position="20"/>
        <end position="361"/>
    </location>
</feature>
<comment type="caution">
    <text evidence="6">The sequence shown here is derived from an EMBL/GenBank/DDBJ whole genome shotgun (WGS) entry which is preliminary data.</text>
</comment>
<comment type="similarity">
    <text evidence="2">Belongs to the bacterial solute-binding protein 2 family.</text>
</comment>
<feature type="domain" description="Periplasmic binding protein" evidence="5">
    <location>
        <begin position="61"/>
        <end position="303"/>
    </location>
</feature>
<evidence type="ECO:0000256" key="4">
    <source>
        <dbReference type="SAM" id="SignalP"/>
    </source>
</evidence>
<sequence>MKRKILPIAKRVAFFCVSAALSLSVASCRGRGEIRNRSSEKKPVIGFSIATDTFILERWNKDIKIFSGAARELGAEVIVQLSAGGTKEQISQINFLLDRKIDVLVVIAHDTDMLSGVVKKARDSGIPVIAYDRLVMDVPIDAYVSFDNREVGRLFGRALLEAAPEGNYVIVNGSLRDNNSYEVNAGLHEILDEAASKKKITIIDEVWLEEWSSDEARRRIGEILERRTDIAAISCANDQIASAAIQLLSEYRLAGKVAVVGQDADIGACQKVVEGIQLMTVYKPIARLAAKAASLAVALAGGNSVAADLFVDNRSGTPVPFYRESPRAVFSSNMDDIVIADGFHSASDVYRNLDERVKSEP</sequence>
<dbReference type="RefSeq" id="WP_230753711.1">
    <property type="nucleotide sequence ID" value="NZ_JAINWA010000001.1"/>
</dbReference>
<feature type="signal peptide" evidence="4">
    <location>
        <begin position="1"/>
        <end position="19"/>
    </location>
</feature>
<dbReference type="AlphaFoldDB" id="A0AAE3EFP1"/>
<dbReference type="Proteomes" id="UP001198163">
    <property type="component" value="Unassembled WGS sequence"/>
</dbReference>
<protein>
    <submittedName>
        <fullName evidence="6">Substrate-binding domain-containing protein</fullName>
    </submittedName>
</protein>
<dbReference type="EMBL" id="JAINWA010000001">
    <property type="protein sequence ID" value="MCD1653990.1"/>
    <property type="molecule type" value="Genomic_DNA"/>
</dbReference>
<dbReference type="InterPro" id="IPR050555">
    <property type="entry name" value="Bact_Solute-Bind_Prot2"/>
</dbReference>
<dbReference type="GO" id="GO:0030246">
    <property type="term" value="F:carbohydrate binding"/>
    <property type="evidence" value="ECO:0007669"/>
    <property type="project" value="TreeGrafter"/>
</dbReference>
<reference evidence="6" key="1">
    <citation type="submission" date="2021-08" db="EMBL/GenBank/DDBJ databases">
        <title>Comparative analyses of Brucepasteria parasyntrophica and Teretinema zuelzerae.</title>
        <authorList>
            <person name="Song Y."/>
            <person name="Brune A."/>
        </authorList>
    </citation>
    <scope>NUCLEOTIDE SEQUENCE</scope>
    <source>
        <strain evidence="6">DSM 1903</strain>
    </source>
</reference>
<evidence type="ECO:0000256" key="2">
    <source>
        <dbReference type="ARBA" id="ARBA00007639"/>
    </source>
</evidence>
<dbReference type="PANTHER" id="PTHR30036:SF1">
    <property type="entry name" value="D-XYLOSE-BINDING PERIPLASMIC PROTEIN"/>
    <property type="match status" value="1"/>
</dbReference>
<accession>A0AAE3EFP1</accession>
<evidence type="ECO:0000256" key="1">
    <source>
        <dbReference type="ARBA" id="ARBA00004196"/>
    </source>
</evidence>
<evidence type="ECO:0000256" key="3">
    <source>
        <dbReference type="ARBA" id="ARBA00022729"/>
    </source>
</evidence>
<evidence type="ECO:0000313" key="7">
    <source>
        <dbReference type="Proteomes" id="UP001198163"/>
    </source>
</evidence>
<dbReference type="Pfam" id="PF13407">
    <property type="entry name" value="Peripla_BP_4"/>
    <property type="match status" value="1"/>
</dbReference>